<dbReference type="Proteomes" id="UP001164693">
    <property type="component" value="Chromosome"/>
</dbReference>
<keyword evidence="1" id="KW-0378">Hydrolase</keyword>
<dbReference type="NCBIfam" id="TIGR03624">
    <property type="entry name" value="putative hydrolase"/>
    <property type="match status" value="1"/>
</dbReference>
<evidence type="ECO:0000313" key="2">
    <source>
        <dbReference type="Proteomes" id="UP001164693"/>
    </source>
</evidence>
<keyword evidence="1" id="KW-0645">Protease</keyword>
<dbReference type="RefSeq" id="WP_269442133.1">
    <property type="nucleotide sequence ID" value="NZ_CP097463.1"/>
</dbReference>
<organism evidence="1 2">
    <name type="scientific">Jatrophihabitans cynanchi</name>
    <dbReference type="NCBI Taxonomy" id="2944128"/>
    <lineage>
        <taxon>Bacteria</taxon>
        <taxon>Bacillati</taxon>
        <taxon>Actinomycetota</taxon>
        <taxon>Actinomycetes</taxon>
        <taxon>Jatrophihabitantales</taxon>
        <taxon>Jatrophihabitantaceae</taxon>
        <taxon>Jatrophihabitans</taxon>
    </lineage>
</organism>
<gene>
    <name evidence="1" type="ORF">M6B22_13810</name>
</gene>
<keyword evidence="1" id="KW-0482">Metalloprotease</keyword>
<dbReference type="PANTHER" id="PTHR39420:SF1">
    <property type="entry name" value="HYDROLASE"/>
    <property type="match status" value="1"/>
</dbReference>
<name>A0ABY7JSS8_9ACTN</name>
<dbReference type="Pfam" id="PF10103">
    <property type="entry name" value="Zincin_2"/>
    <property type="match status" value="1"/>
</dbReference>
<protein>
    <submittedName>
        <fullName evidence="1">Zinc-dependent metalloprotease</fullName>
    </submittedName>
</protein>
<reference evidence="1" key="1">
    <citation type="submission" date="2022-05" db="EMBL/GenBank/DDBJ databases">
        <title>Jatrophihabitans sp. SB3-54 whole genome sequence.</title>
        <authorList>
            <person name="Suh M.K."/>
            <person name="Eom M.K."/>
            <person name="Kim J.S."/>
            <person name="Kim H.S."/>
            <person name="Do H.E."/>
            <person name="Shin Y.K."/>
            <person name="Lee J.-S."/>
        </authorList>
    </citation>
    <scope>NUCLEOTIDE SEQUENCE</scope>
    <source>
        <strain evidence="1">SB3-54</strain>
    </source>
</reference>
<dbReference type="PANTHER" id="PTHR39420">
    <property type="match status" value="1"/>
</dbReference>
<keyword evidence="2" id="KW-1185">Reference proteome</keyword>
<sequence length="348" mass="37962">MSGLIDWDVAARVARRLSPAPPAVSRDIAEDAVGELYRCASRAADHVAELTGLHEPPVTAATRVVDRHAWIDVNAGGMRAVLTPLIDKLAADNPVGRVGERIGGRVTGAQAGAVLGFLSGKVLGQFEFFDRPGGQLLLVAPNLVAVERQLKVDPSDFRLWVCLHEVTHRVQFTAVPWLRRHMLDEVSALTESMDTDPAALRQRLAGAASELVKVIRGRDDGAGLMAALATPQQREILDRVGAFMSLVEGHAEYVMNAVDPAVIPSQPQIEQRFAVRRRRGANPLDRLLRRLLGMDAKTRQYVDGATFVRTVIDRVGLADFNAVWASRQTLPSKAEIANPVQWIARVHA</sequence>
<dbReference type="GO" id="GO:0008237">
    <property type="term" value="F:metallopeptidase activity"/>
    <property type="evidence" value="ECO:0007669"/>
    <property type="project" value="UniProtKB-KW"/>
</dbReference>
<dbReference type="InterPro" id="IPR018766">
    <property type="entry name" value="Zinicin_2"/>
</dbReference>
<dbReference type="Gene3D" id="1.20.150.30">
    <property type="entry name" value="Zincin-like metallopeptidase, N-terminal domain"/>
    <property type="match status" value="1"/>
</dbReference>
<accession>A0ABY7JSS8</accession>
<evidence type="ECO:0000313" key="1">
    <source>
        <dbReference type="EMBL" id="WAX55615.1"/>
    </source>
</evidence>
<dbReference type="InterPro" id="IPR022454">
    <property type="entry name" value="CHP03883_F420-assoc"/>
</dbReference>
<dbReference type="NCBIfam" id="TIGR03883">
    <property type="entry name" value="DUF2342_F420"/>
    <property type="match status" value="1"/>
</dbReference>
<proteinExistence type="predicted"/>
<dbReference type="InterPro" id="IPR042271">
    <property type="entry name" value="Zinicin_2_N"/>
</dbReference>
<dbReference type="EMBL" id="CP097463">
    <property type="protein sequence ID" value="WAX55615.1"/>
    <property type="molecule type" value="Genomic_DNA"/>
</dbReference>
<dbReference type="SUPFAM" id="SSF55486">
    <property type="entry name" value="Metalloproteases ('zincins'), catalytic domain"/>
    <property type="match status" value="1"/>
</dbReference>